<dbReference type="GO" id="GO:0006013">
    <property type="term" value="P:mannose metabolic process"/>
    <property type="evidence" value="ECO:0007669"/>
    <property type="project" value="InterPro"/>
</dbReference>
<keyword evidence="8" id="KW-1015">Disulfide bond</keyword>
<evidence type="ECO:0000256" key="3">
    <source>
        <dbReference type="ARBA" id="ARBA00012752"/>
    </source>
</evidence>
<evidence type="ECO:0000259" key="13">
    <source>
        <dbReference type="SMART" id="SM00872"/>
    </source>
</evidence>
<dbReference type="GO" id="GO:0005764">
    <property type="term" value="C:lysosome"/>
    <property type="evidence" value="ECO:0007669"/>
    <property type="project" value="TreeGrafter"/>
</dbReference>
<dbReference type="FunFam" id="2.70.98.30:FF:000003">
    <property type="entry name" value="Alpha-mannosidase"/>
    <property type="match status" value="1"/>
</dbReference>
<dbReference type="Pfam" id="PF07748">
    <property type="entry name" value="Glyco_hydro_38C"/>
    <property type="match status" value="1"/>
</dbReference>
<comment type="cofactor">
    <cofactor evidence="11">
        <name>Zn(2+)</name>
        <dbReference type="ChEBI" id="CHEBI:29105"/>
    </cofactor>
    <text evidence="11">Binds 1 zinc ion per subunit.</text>
</comment>
<dbReference type="InterPro" id="IPR028995">
    <property type="entry name" value="Glyco_hydro_57/38_cen_sf"/>
</dbReference>
<dbReference type="CDD" id="cd10810">
    <property type="entry name" value="GH38N_AMII_LAM_like"/>
    <property type="match status" value="1"/>
</dbReference>
<dbReference type="GO" id="GO:0030246">
    <property type="term" value="F:carbohydrate binding"/>
    <property type="evidence" value="ECO:0007669"/>
    <property type="project" value="InterPro"/>
</dbReference>
<dbReference type="EMBL" id="WJQU01000001">
    <property type="protein sequence ID" value="KAJ6646687.1"/>
    <property type="molecule type" value="Genomic_DNA"/>
</dbReference>
<accession>A0A9Q0S608</accession>
<dbReference type="InterPro" id="IPR037094">
    <property type="entry name" value="Glyco_hydro_38_cen_sf"/>
</dbReference>
<dbReference type="Gene3D" id="2.60.40.1360">
    <property type="match status" value="1"/>
</dbReference>
<evidence type="ECO:0000256" key="4">
    <source>
        <dbReference type="ARBA" id="ARBA00022723"/>
    </source>
</evidence>
<dbReference type="Gene3D" id="2.60.40.1180">
    <property type="entry name" value="Golgi alpha-mannosidase II"/>
    <property type="match status" value="1"/>
</dbReference>
<dbReference type="SUPFAM" id="SSF88713">
    <property type="entry name" value="Glycoside hydrolase/deacetylase"/>
    <property type="match status" value="1"/>
</dbReference>
<keyword evidence="12" id="KW-1133">Transmembrane helix</keyword>
<evidence type="ECO:0000256" key="9">
    <source>
        <dbReference type="ARBA" id="ARBA00023180"/>
    </source>
</evidence>
<dbReference type="Gene3D" id="2.70.98.30">
    <property type="entry name" value="Golgi alpha-mannosidase II, domain 4"/>
    <property type="match status" value="1"/>
</dbReference>
<evidence type="ECO:0000313" key="15">
    <source>
        <dbReference type="Proteomes" id="UP001151699"/>
    </source>
</evidence>
<dbReference type="GO" id="GO:0046872">
    <property type="term" value="F:metal ion binding"/>
    <property type="evidence" value="ECO:0007669"/>
    <property type="project" value="UniProtKB-KW"/>
</dbReference>
<dbReference type="GO" id="GO:0004559">
    <property type="term" value="F:alpha-mannosidase activity"/>
    <property type="evidence" value="ECO:0007669"/>
    <property type="project" value="UniProtKB-EC"/>
</dbReference>
<dbReference type="SUPFAM" id="SSF88688">
    <property type="entry name" value="Families 57/38 glycoside transferase middle domain"/>
    <property type="match status" value="1"/>
</dbReference>
<dbReference type="OrthoDB" id="2016903at2759"/>
<evidence type="ECO:0000256" key="5">
    <source>
        <dbReference type="ARBA" id="ARBA00022729"/>
    </source>
</evidence>
<dbReference type="Pfam" id="PF17677">
    <property type="entry name" value="Glyco_hydro38C2"/>
    <property type="match status" value="1"/>
</dbReference>
<dbReference type="AlphaFoldDB" id="A0A9Q0S608"/>
<name>A0A9Q0S608_9DIPT</name>
<keyword evidence="9" id="KW-0325">Glycoprotein</keyword>
<dbReference type="InterPro" id="IPR011682">
    <property type="entry name" value="Glyco_hydro_38_C"/>
</dbReference>
<dbReference type="InterPro" id="IPR011013">
    <property type="entry name" value="Gal_mutarotase_sf_dom"/>
</dbReference>
<dbReference type="EC" id="3.2.1.-" evidence="11"/>
<dbReference type="Pfam" id="PF09261">
    <property type="entry name" value="Alpha-mann_mid"/>
    <property type="match status" value="1"/>
</dbReference>
<protein>
    <recommendedName>
        <fullName evidence="3 11">Alpha-mannosidase</fullName>
        <ecNumber evidence="11">3.2.1.-</ecNumber>
    </recommendedName>
</protein>
<keyword evidence="10 11" id="KW-0326">Glycosidase</keyword>
<dbReference type="FunFam" id="2.60.40.1180:FF:000018">
    <property type="entry name" value="Alpha-mannosidase"/>
    <property type="match status" value="1"/>
</dbReference>
<gene>
    <name evidence="14" type="primary">MAN2B1_2</name>
    <name evidence="14" type="ORF">Bhyg_01900</name>
</gene>
<evidence type="ECO:0000256" key="8">
    <source>
        <dbReference type="ARBA" id="ARBA00023157"/>
    </source>
</evidence>
<dbReference type="InterPro" id="IPR041147">
    <property type="entry name" value="GH38_C"/>
</dbReference>
<keyword evidence="7 11" id="KW-0862">Zinc</keyword>
<dbReference type="PANTHER" id="PTHR11607">
    <property type="entry name" value="ALPHA-MANNOSIDASE"/>
    <property type="match status" value="1"/>
</dbReference>
<keyword evidence="5" id="KW-0732">Signal</keyword>
<dbReference type="Proteomes" id="UP001151699">
    <property type="component" value="Chromosome A"/>
</dbReference>
<evidence type="ECO:0000256" key="12">
    <source>
        <dbReference type="SAM" id="Phobius"/>
    </source>
</evidence>
<dbReference type="InterPro" id="IPR027291">
    <property type="entry name" value="Glyco_hydro_38_N_sf"/>
</dbReference>
<sequence>MAVIDNNFYFVMNVKWFKWFSCAKSFERKTVLRKMYSTASLFAILIFSQFFNAFSLNVGSRASIDETCGYQACHATRSDILNVHLIAHTHDDVGWLKTADQYYYGGENRIQKAAVDVIIDSAVDALLQDPSRRFIYVETAFFSKWWNDQDEAMQEQVKMLVNEGRLEFIGGAWSMNDEAGTHYQSIIDHFSWGLRFLNDTFGECGRPKVGWQIDPFGHSREQASLFAQMGYDGFFVTRLDYQDKQNRMNTKTMEVVWKSSENLGKLICIWITVADVMDNSFSDSDIFTGALFNEYANPPGFCFDILCEDEPMIDDLNSTDYNMDKKATEFANYAKNQASYYRTNNILITMGEDFYYMSAQMWFKNMDKLIKYTNEHQDTLKVNLIYSTPSCYLKALYDSNIEWPTKSDDYFPYASDPNCYWTGYFTSRPNSKRFERLANQFLQVCKKLSATAPTSEETFDENLERLRSQMGVMQHHDAITGTEKQNVTNDYHRELTASIQACETNTRSALNQFVTGTPPSQSGDWELQFHSCLNLNISVCEWSENAEVLMVTVYNPLSYVTSQYARFPVAGSNYQVRDADSYIVLSQLVPIASPVKNLHYRVSSANWDLVFRADSVPALGYKTFYVDRIVSPLVSVASVEPKLLDDIVTIGTDELNVTFDVNGLLSEISVDGVSSKLSQNFLFYKGFAGNNREYKNRSSGAYIFRPKPDETVEIVGTDVSLEVVRGVLVDEVHQIFNEWISQVVRIYKTEKYVEFEWMVGPIPIDDDVGKEIVTRFTTDINNNGVFYTDSNGREMIRREINKRGTWNLQVNEPISGNYYPINAKVILEEGFKRLAILTDRSQGGSSLIDGTVEIMVHRRLLSDDAKGVGEALNETAYGEGIIARGKHYLIYSRKTNQIGQERLLQNEILMSNWLFFDDISGMSYDNWLQRYTHSNSSLKQSLPQNVYLMTLEPWKDGGQLIRFEHILDKYDDAELSKPVSFDLKDVFPGDFDFAEVSLAANQWIESSKRLRFKQIGYPGTEGEVNFPKLESTSITFEPMQIRSFVMTSSTVGSSGIQHLVFKTLFVLVAVMILSNFR</sequence>
<keyword evidence="12" id="KW-0812">Transmembrane</keyword>
<evidence type="ECO:0000256" key="6">
    <source>
        <dbReference type="ARBA" id="ARBA00022801"/>
    </source>
</evidence>
<dbReference type="Gene3D" id="3.20.110.10">
    <property type="entry name" value="Glycoside hydrolase 38, N terminal domain"/>
    <property type="match status" value="1"/>
</dbReference>
<evidence type="ECO:0000256" key="2">
    <source>
        <dbReference type="ARBA" id="ARBA00009792"/>
    </source>
</evidence>
<comment type="catalytic activity">
    <reaction evidence="1">
        <text>Hydrolysis of terminal, non-reducing alpha-D-mannose residues in alpha-D-mannosides.</text>
        <dbReference type="EC" id="3.2.1.24"/>
    </reaction>
</comment>
<keyword evidence="6 11" id="KW-0378">Hydrolase</keyword>
<feature type="domain" description="Glycoside hydrolase family 38 central" evidence="13">
    <location>
        <begin position="419"/>
        <end position="495"/>
    </location>
</feature>
<evidence type="ECO:0000313" key="14">
    <source>
        <dbReference type="EMBL" id="KAJ6646687.1"/>
    </source>
</evidence>
<keyword evidence="15" id="KW-1185">Reference proteome</keyword>
<keyword evidence="4 11" id="KW-0479">Metal-binding</keyword>
<dbReference type="FunFam" id="1.20.1270.50:FF:000003">
    <property type="entry name" value="Alpha-mannosidase"/>
    <property type="match status" value="1"/>
</dbReference>
<dbReference type="Pfam" id="PF01074">
    <property type="entry name" value="Glyco_hydro_38N"/>
    <property type="match status" value="1"/>
</dbReference>
<reference evidence="14" key="1">
    <citation type="submission" date="2022-07" db="EMBL/GenBank/DDBJ databases">
        <authorList>
            <person name="Trinca V."/>
            <person name="Uliana J.V.C."/>
            <person name="Torres T.T."/>
            <person name="Ward R.J."/>
            <person name="Monesi N."/>
        </authorList>
    </citation>
    <scope>NUCLEOTIDE SEQUENCE</scope>
    <source>
        <strain evidence="14">HSMRA1968</strain>
        <tissue evidence="14">Whole embryos</tissue>
    </source>
</reference>
<dbReference type="InterPro" id="IPR015341">
    <property type="entry name" value="Glyco_hydro_38_cen"/>
</dbReference>
<dbReference type="Gene3D" id="1.20.1270.50">
    <property type="entry name" value="Glycoside hydrolase family 38, central domain"/>
    <property type="match status" value="2"/>
</dbReference>
<keyword evidence="12" id="KW-0472">Membrane</keyword>
<dbReference type="InterPro" id="IPR011330">
    <property type="entry name" value="Glyco_hydro/deAcase_b/a-brl"/>
</dbReference>
<dbReference type="InterPro" id="IPR050843">
    <property type="entry name" value="Glycosyl_Hydrlase_38"/>
</dbReference>
<dbReference type="FunFam" id="3.20.110.10:FF:000001">
    <property type="entry name" value="Alpha-mannosidase"/>
    <property type="match status" value="1"/>
</dbReference>
<organism evidence="14 15">
    <name type="scientific">Pseudolycoriella hygida</name>
    <dbReference type="NCBI Taxonomy" id="35572"/>
    <lineage>
        <taxon>Eukaryota</taxon>
        <taxon>Metazoa</taxon>
        <taxon>Ecdysozoa</taxon>
        <taxon>Arthropoda</taxon>
        <taxon>Hexapoda</taxon>
        <taxon>Insecta</taxon>
        <taxon>Pterygota</taxon>
        <taxon>Neoptera</taxon>
        <taxon>Endopterygota</taxon>
        <taxon>Diptera</taxon>
        <taxon>Nematocera</taxon>
        <taxon>Sciaroidea</taxon>
        <taxon>Sciaridae</taxon>
        <taxon>Pseudolycoriella</taxon>
    </lineage>
</organism>
<dbReference type="SUPFAM" id="SSF74650">
    <property type="entry name" value="Galactose mutarotase-like"/>
    <property type="match status" value="1"/>
</dbReference>
<feature type="transmembrane region" description="Helical" evidence="12">
    <location>
        <begin position="1059"/>
        <end position="1076"/>
    </location>
</feature>
<evidence type="ECO:0000256" key="7">
    <source>
        <dbReference type="ARBA" id="ARBA00022833"/>
    </source>
</evidence>
<dbReference type="FunFam" id="1.20.1270.50:FF:000002">
    <property type="entry name" value="Alpha-mannosidase"/>
    <property type="match status" value="1"/>
</dbReference>
<dbReference type="PANTHER" id="PTHR11607:SF3">
    <property type="entry name" value="LYSOSOMAL ALPHA-MANNOSIDASE"/>
    <property type="match status" value="1"/>
</dbReference>
<comment type="caution">
    <text evidence="14">The sequence shown here is derived from an EMBL/GenBank/DDBJ whole genome shotgun (WGS) entry which is preliminary data.</text>
</comment>
<dbReference type="SMART" id="SM00872">
    <property type="entry name" value="Alpha-mann_mid"/>
    <property type="match status" value="1"/>
</dbReference>
<evidence type="ECO:0000256" key="10">
    <source>
        <dbReference type="ARBA" id="ARBA00023295"/>
    </source>
</evidence>
<evidence type="ECO:0000256" key="11">
    <source>
        <dbReference type="RuleBase" id="RU361199"/>
    </source>
</evidence>
<dbReference type="InterPro" id="IPR048534">
    <property type="entry name" value="Man2a1-like_dom"/>
</dbReference>
<proteinExistence type="inferred from homology"/>
<dbReference type="InterPro" id="IPR013780">
    <property type="entry name" value="Glyco_hydro_b"/>
</dbReference>
<dbReference type="InterPro" id="IPR000602">
    <property type="entry name" value="Glyco_hydro_38_N"/>
</dbReference>
<evidence type="ECO:0000256" key="1">
    <source>
        <dbReference type="ARBA" id="ARBA00000365"/>
    </source>
</evidence>
<dbReference type="Pfam" id="PF21260">
    <property type="entry name" value="Laman-like_dom"/>
    <property type="match status" value="1"/>
</dbReference>
<comment type="similarity">
    <text evidence="2 11">Belongs to the glycosyl hydrolase 38 family.</text>
</comment>